<dbReference type="AlphaFoldDB" id="A0A8J9ZH89"/>
<reference evidence="2" key="1">
    <citation type="submission" date="2022-01" db="EMBL/GenBank/DDBJ databases">
        <authorList>
            <person name="Braso-Vives M."/>
        </authorList>
    </citation>
    <scope>NUCLEOTIDE SEQUENCE</scope>
</reference>
<gene>
    <name evidence="2" type="primary">Hypp1175</name>
    <name evidence="2" type="ORF">BLAG_LOCUS13209</name>
</gene>
<proteinExistence type="predicted"/>
<dbReference type="EMBL" id="OV696687">
    <property type="protein sequence ID" value="CAH1253421.1"/>
    <property type="molecule type" value="Genomic_DNA"/>
</dbReference>
<organism evidence="2 3">
    <name type="scientific">Branchiostoma lanceolatum</name>
    <name type="common">Common lancelet</name>
    <name type="synonym">Amphioxus lanceolatum</name>
    <dbReference type="NCBI Taxonomy" id="7740"/>
    <lineage>
        <taxon>Eukaryota</taxon>
        <taxon>Metazoa</taxon>
        <taxon>Chordata</taxon>
        <taxon>Cephalochordata</taxon>
        <taxon>Leptocardii</taxon>
        <taxon>Amphioxiformes</taxon>
        <taxon>Branchiostomatidae</taxon>
        <taxon>Branchiostoma</taxon>
    </lineage>
</organism>
<feature type="compositionally biased region" description="Basic and acidic residues" evidence="1">
    <location>
        <begin position="32"/>
        <end position="55"/>
    </location>
</feature>
<evidence type="ECO:0000313" key="3">
    <source>
        <dbReference type="Proteomes" id="UP000838412"/>
    </source>
</evidence>
<dbReference type="OrthoDB" id="5987860at2759"/>
<feature type="region of interest" description="Disordered" evidence="1">
    <location>
        <begin position="1"/>
        <end position="65"/>
    </location>
</feature>
<dbReference type="Proteomes" id="UP000838412">
    <property type="component" value="Chromosome 2"/>
</dbReference>
<protein>
    <submittedName>
        <fullName evidence="2">Hypp1175 protein</fullName>
    </submittedName>
</protein>
<keyword evidence="3" id="KW-1185">Reference proteome</keyword>
<evidence type="ECO:0000313" key="2">
    <source>
        <dbReference type="EMBL" id="CAH1253421.1"/>
    </source>
</evidence>
<name>A0A8J9ZH89_BRALA</name>
<sequence length="110" mass="12182">MEQPATPVSTSDQARAQPLRYRDPNALPRRSRPSDDPVAKKARNDAYRAREKENRASLSEEELAGVKQDGRVSFTAPNLAAKKELMAMFHTIKASIGPSRSSQEGNFNVL</sequence>
<accession>A0A8J9ZH89</accession>
<evidence type="ECO:0000256" key="1">
    <source>
        <dbReference type="SAM" id="MobiDB-lite"/>
    </source>
</evidence>
<feature type="compositionally biased region" description="Polar residues" evidence="1">
    <location>
        <begin position="1"/>
        <end position="14"/>
    </location>
</feature>